<protein>
    <recommendedName>
        <fullName evidence="3">AMP-activated protein kinase glycogen-binding domain-containing protein</fullName>
    </recommendedName>
</protein>
<gene>
    <name evidence="4" type="ORF">BO78DRAFT_396320</name>
</gene>
<evidence type="ECO:0000256" key="1">
    <source>
        <dbReference type="ARBA" id="ARBA00038216"/>
    </source>
</evidence>
<feature type="compositionally biased region" description="Low complexity" evidence="2">
    <location>
        <begin position="597"/>
        <end position="609"/>
    </location>
</feature>
<feature type="region of interest" description="Disordered" evidence="2">
    <location>
        <begin position="157"/>
        <end position="201"/>
    </location>
</feature>
<dbReference type="GO" id="GO:0005737">
    <property type="term" value="C:cytoplasm"/>
    <property type="evidence" value="ECO:0007669"/>
    <property type="project" value="TreeGrafter"/>
</dbReference>
<dbReference type="OrthoDB" id="5873279at2759"/>
<name>A0A319EYJ4_ASPSB</name>
<feature type="compositionally biased region" description="Low complexity" evidence="2">
    <location>
        <begin position="562"/>
        <end position="581"/>
    </location>
</feature>
<dbReference type="InterPro" id="IPR013783">
    <property type="entry name" value="Ig-like_fold"/>
</dbReference>
<sequence>MGSFTFRWPYNANEVFVTGTFDDWGKTVQLDRIGDGDGFEKEVSLPATDEKIQYKFVVDGFWTTDSGAPEEDDGSNNTNNVLYPDQIHKDSTSPLLNGTATMSGVTPDSTTAALAAGIPKESSSKYGQNGYYPTISSAAPGSTTAGLGQDVPLEQRATVPGSYPATPASETEKFSVNPIPASSGTGNPIKLNPGEKVPDASTFNQNTIYSTARTDKSGYEQGASGVFAASNFDDSAFAVPPVSKNMIPESSLPMGESQGATQPTYTIQSVAPMSTTAGLAAAVPLESQKQTMSGLPATDVPDVVRQSISDAHRDPEAATSEAAVEEKREMEEELRQKVPVDNSPGTPAPVITSSATGLGAAAPLESQTQTAGDVPDVVRQSISDAHRDPEAATSEAAVGEKKVMEEELQQKVPVDNSPGTPAPGITSSTATGLGAGLGAGLGVAGGTAAGLGAAASLGSQKQTAGDVPDVVKQSISDAHEDPEAAINEEAVEEKKEMEEELQRKVPVDNHAGAPAPAVTAATTETAPRATGEPAPDTTGTAATTEIPRATDDQPASGQVSPRGTTPTNGPTVTTGVGAARTSEVSGPGETVASEDISTTPAAGATGASAIKTVDSGVESGPTAEETSAPTAGATGASATKTADSANPAETATEEAGSAPTNGGASKPANNTAGATNGKEKKKKGFFSRLKEKLKSV</sequence>
<evidence type="ECO:0000259" key="3">
    <source>
        <dbReference type="Pfam" id="PF16561"/>
    </source>
</evidence>
<evidence type="ECO:0000313" key="4">
    <source>
        <dbReference type="EMBL" id="PYI07449.1"/>
    </source>
</evidence>
<feature type="compositionally biased region" description="Low complexity" evidence="2">
    <location>
        <begin position="621"/>
        <end position="642"/>
    </location>
</feature>
<dbReference type="CDD" id="cd02859">
    <property type="entry name" value="E_set_AMPKbeta_like_N"/>
    <property type="match status" value="1"/>
</dbReference>
<dbReference type="STRING" id="1448318.A0A319EYJ4"/>
<proteinExistence type="inferred from homology"/>
<comment type="similarity">
    <text evidence="1">Belongs to the CRP1/MDG1 family.</text>
</comment>
<feature type="compositionally biased region" description="Basic and acidic residues" evidence="2">
    <location>
        <begin position="492"/>
        <end position="507"/>
    </location>
</feature>
<dbReference type="AlphaFoldDB" id="A0A319EYJ4"/>
<dbReference type="InterPro" id="IPR050827">
    <property type="entry name" value="CRP1_MDG1_kinase"/>
</dbReference>
<dbReference type="VEuPathDB" id="FungiDB:BO78DRAFT_396320"/>
<evidence type="ECO:0000313" key="5">
    <source>
        <dbReference type="Proteomes" id="UP000248423"/>
    </source>
</evidence>
<dbReference type="PANTHER" id="PTHR10343:SF81">
    <property type="entry name" value="CRUCIFORM DNA-RECOGNIZING PROTEIN 1-RELATED"/>
    <property type="match status" value="1"/>
</dbReference>
<dbReference type="Gene3D" id="2.60.40.10">
    <property type="entry name" value="Immunoglobulins"/>
    <property type="match status" value="1"/>
</dbReference>
<feature type="compositionally biased region" description="Basic and acidic residues" evidence="2">
    <location>
        <begin position="324"/>
        <end position="338"/>
    </location>
</feature>
<dbReference type="SUPFAM" id="SSF81296">
    <property type="entry name" value="E set domains"/>
    <property type="match status" value="1"/>
</dbReference>
<feature type="region of interest" description="Disordered" evidence="2">
    <location>
        <begin position="384"/>
        <end position="422"/>
    </location>
</feature>
<keyword evidence="5" id="KW-1185">Reference proteome</keyword>
<feature type="compositionally biased region" description="Basic and acidic residues" evidence="2">
    <location>
        <begin position="398"/>
        <end position="409"/>
    </location>
</feature>
<dbReference type="GO" id="GO:0005634">
    <property type="term" value="C:nucleus"/>
    <property type="evidence" value="ECO:0007669"/>
    <property type="project" value="TreeGrafter"/>
</dbReference>
<dbReference type="InterPro" id="IPR014756">
    <property type="entry name" value="Ig_E-set"/>
</dbReference>
<organism evidence="4 5">
    <name type="scientific">Aspergillus sclerotiicarbonarius (strain CBS 121057 / IBT 28362)</name>
    <dbReference type="NCBI Taxonomy" id="1448318"/>
    <lineage>
        <taxon>Eukaryota</taxon>
        <taxon>Fungi</taxon>
        <taxon>Dikarya</taxon>
        <taxon>Ascomycota</taxon>
        <taxon>Pezizomycotina</taxon>
        <taxon>Eurotiomycetes</taxon>
        <taxon>Eurotiomycetidae</taxon>
        <taxon>Eurotiales</taxon>
        <taxon>Aspergillaceae</taxon>
        <taxon>Aspergillus</taxon>
        <taxon>Aspergillus subgen. Circumdati</taxon>
    </lineage>
</organism>
<evidence type="ECO:0000256" key="2">
    <source>
        <dbReference type="SAM" id="MobiDB-lite"/>
    </source>
</evidence>
<reference evidence="4 5" key="1">
    <citation type="submission" date="2018-02" db="EMBL/GenBank/DDBJ databases">
        <title>The genomes of Aspergillus section Nigri reveals drivers in fungal speciation.</title>
        <authorList>
            <consortium name="DOE Joint Genome Institute"/>
            <person name="Vesth T.C."/>
            <person name="Nybo J."/>
            <person name="Theobald S."/>
            <person name="Brandl J."/>
            <person name="Frisvad J.C."/>
            <person name="Nielsen K.F."/>
            <person name="Lyhne E.K."/>
            <person name="Kogle M.E."/>
            <person name="Kuo A."/>
            <person name="Riley R."/>
            <person name="Clum A."/>
            <person name="Nolan M."/>
            <person name="Lipzen A."/>
            <person name="Salamov A."/>
            <person name="Henrissat B."/>
            <person name="Wiebenga A."/>
            <person name="De vries R.P."/>
            <person name="Grigoriev I.V."/>
            <person name="Mortensen U.H."/>
            <person name="Andersen M.R."/>
            <person name="Baker S.E."/>
        </authorList>
    </citation>
    <scope>NUCLEOTIDE SEQUENCE [LARGE SCALE GENOMIC DNA]</scope>
    <source>
        <strain evidence="4 5">CBS 121057</strain>
    </source>
</reference>
<feature type="compositionally biased region" description="Polar residues" evidence="2">
    <location>
        <begin position="658"/>
        <end position="674"/>
    </location>
</feature>
<dbReference type="GO" id="GO:0007165">
    <property type="term" value="P:signal transduction"/>
    <property type="evidence" value="ECO:0007669"/>
    <property type="project" value="TreeGrafter"/>
</dbReference>
<dbReference type="GO" id="GO:0031588">
    <property type="term" value="C:nucleotide-activated protein kinase complex"/>
    <property type="evidence" value="ECO:0007669"/>
    <property type="project" value="TreeGrafter"/>
</dbReference>
<feature type="region of interest" description="Disordered" evidence="2">
    <location>
        <begin position="490"/>
        <end position="696"/>
    </location>
</feature>
<dbReference type="InterPro" id="IPR032640">
    <property type="entry name" value="AMPK1_CBM"/>
</dbReference>
<dbReference type="EMBL" id="KZ826341">
    <property type="protein sequence ID" value="PYI07449.1"/>
    <property type="molecule type" value="Genomic_DNA"/>
</dbReference>
<feature type="domain" description="AMP-activated protein kinase glycogen-binding" evidence="3">
    <location>
        <begin position="4"/>
        <end position="82"/>
    </location>
</feature>
<feature type="compositionally biased region" description="Low complexity" evidence="2">
    <location>
        <begin position="511"/>
        <end position="545"/>
    </location>
</feature>
<dbReference type="PANTHER" id="PTHR10343">
    <property type="entry name" value="5'-AMP-ACTIVATED PROTEIN KINASE , BETA SUBUNIT"/>
    <property type="match status" value="1"/>
</dbReference>
<dbReference type="Pfam" id="PF16561">
    <property type="entry name" value="AMPK1_CBM"/>
    <property type="match status" value="1"/>
</dbReference>
<dbReference type="Proteomes" id="UP000248423">
    <property type="component" value="Unassembled WGS sequence"/>
</dbReference>
<dbReference type="GO" id="GO:0019901">
    <property type="term" value="F:protein kinase binding"/>
    <property type="evidence" value="ECO:0007669"/>
    <property type="project" value="TreeGrafter"/>
</dbReference>
<feature type="region of interest" description="Disordered" evidence="2">
    <location>
        <begin position="310"/>
        <end position="354"/>
    </location>
</feature>
<accession>A0A319EYJ4</accession>